<accession>A0A3P7LVW5</accession>
<protein>
    <recommendedName>
        <fullName evidence="4">Right handed beta helix domain-containing protein</fullName>
    </recommendedName>
</protein>
<dbReference type="AlphaFoldDB" id="A0A3P7LVW5"/>
<evidence type="ECO:0000256" key="1">
    <source>
        <dbReference type="SAM" id="MobiDB-lite"/>
    </source>
</evidence>
<feature type="compositionally biased region" description="Polar residues" evidence="1">
    <location>
        <begin position="39"/>
        <end position="56"/>
    </location>
</feature>
<evidence type="ECO:0000313" key="3">
    <source>
        <dbReference type="Proteomes" id="UP000270094"/>
    </source>
</evidence>
<dbReference type="Proteomes" id="UP000270094">
    <property type="component" value="Unassembled WGS sequence"/>
</dbReference>
<keyword evidence="3" id="KW-1185">Reference proteome</keyword>
<proteinExistence type="predicted"/>
<dbReference type="EMBL" id="UYYB01121887">
    <property type="protein sequence ID" value="VDM83238.1"/>
    <property type="molecule type" value="Genomic_DNA"/>
</dbReference>
<feature type="region of interest" description="Disordered" evidence="1">
    <location>
        <begin position="36"/>
        <end position="56"/>
    </location>
</feature>
<dbReference type="OrthoDB" id="5823060at2759"/>
<organism evidence="2 3">
    <name type="scientific">Strongylus vulgaris</name>
    <name type="common">Blood worm</name>
    <dbReference type="NCBI Taxonomy" id="40348"/>
    <lineage>
        <taxon>Eukaryota</taxon>
        <taxon>Metazoa</taxon>
        <taxon>Ecdysozoa</taxon>
        <taxon>Nematoda</taxon>
        <taxon>Chromadorea</taxon>
        <taxon>Rhabditida</taxon>
        <taxon>Rhabditina</taxon>
        <taxon>Rhabditomorpha</taxon>
        <taxon>Strongyloidea</taxon>
        <taxon>Strongylidae</taxon>
        <taxon>Strongylus</taxon>
    </lineage>
</organism>
<evidence type="ECO:0000313" key="2">
    <source>
        <dbReference type="EMBL" id="VDM83238.1"/>
    </source>
</evidence>
<evidence type="ECO:0008006" key="4">
    <source>
        <dbReference type="Google" id="ProtNLM"/>
    </source>
</evidence>
<gene>
    <name evidence="2" type="ORF">SVUK_LOCUS18236</name>
</gene>
<sequence length="225" mass="24290">MRTRSQYVTCYTLQFLPRLCALNRTLNYEVIEAAETVDSESSATESPHGTTAKTTTTVSIQNTVGSRDMVALLAPNARIDSSSVEGEGEPGKPSLRPFENTYNQVKAISEPYSINSEVTVYPGQIVIVEPGTQFEFGPGIGITVQERGKLYLNGTAAQPIRLFGKATWRGVVVKPGGTLVLSHTTIEGASIGLWIDSDKVEVENARILDSVVSLDNPIVTIFEGP</sequence>
<reference evidence="2 3" key="1">
    <citation type="submission" date="2018-11" db="EMBL/GenBank/DDBJ databases">
        <authorList>
            <consortium name="Pathogen Informatics"/>
        </authorList>
    </citation>
    <scope>NUCLEOTIDE SEQUENCE [LARGE SCALE GENOMIC DNA]</scope>
</reference>
<name>A0A3P7LVW5_STRVU</name>